<dbReference type="Pfam" id="PF05119">
    <property type="entry name" value="Terminase_4"/>
    <property type="match status" value="1"/>
</dbReference>
<keyword evidence="3" id="KW-1185">Reference proteome</keyword>
<feature type="region of interest" description="Disordered" evidence="1">
    <location>
        <begin position="1"/>
        <end position="36"/>
    </location>
</feature>
<accession>A0ABT2NMN2</accession>
<dbReference type="InterPro" id="IPR006448">
    <property type="entry name" value="Phage_term_ssu_P27"/>
</dbReference>
<evidence type="ECO:0000313" key="2">
    <source>
        <dbReference type="EMBL" id="MCT8329353.1"/>
    </source>
</evidence>
<dbReference type="RefSeq" id="WP_261494777.1">
    <property type="nucleotide sequence ID" value="NZ_JAOCQF010000001.1"/>
</dbReference>
<organism evidence="2 3">
    <name type="scientific">Albidovulum sediminis</name>
    <dbReference type="NCBI Taxonomy" id="3066345"/>
    <lineage>
        <taxon>Bacteria</taxon>
        <taxon>Pseudomonadati</taxon>
        <taxon>Pseudomonadota</taxon>
        <taxon>Alphaproteobacteria</taxon>
        <taxon>Rhodobacterales</taxon>
        <taxon>Paracoccaceae</taxon>
        <taxon>Albidovulum</taxon>
    </lineage>
</organism>
<proteinExistence type="predicted"/>
<dbReference type="EMBL" id="JAOCQF010000001">
    <property type="protein sequence ID" value="MCT8329353.1"/>
    <property type="molecule type" value="Genomic_DNA"/>
</dbReference>
<reference evidence="3" key="1">
    <citation type="submission" date="2023-07" db="EMBL/GenBank/DDBJ databases">
        <title>Defluviimonas sediminis sp. nov., isolated from mangrove sediment.</title>
        <authorList>
            <person name="Liu L."/>
            <person name="Li J."/>
            <person name="Huang Y."/>
            <person name="Pan J."/>
            <person name="Li M."/>
        </authorList>
    </citation>
    <scope>NUCLEOTIDE SEQUENCE [LARGE SCALE GENOMIC DNA]</scope>
    <source>
        <strain evidence="3">FT324</strain>
    </source>
</reference>
<comment type="caution">
    <text evidence="2">The sequence shown here is derived from an EMBL/GenBank/DDBJ whole genome shotgun (WGS) entry which is preliminary data.</text>
</comment>
<gene>
    <name evidence="2" type="ORF">N5I32_07500</name>
</gene>
<dbReference type="Proteomes" id="UP001205601">
    <property type="component" value="Unassembled WGS sequence"/>
</dbReference>
<sequence length="180" mass="20089">MRGRKPKPTAIRRLDGNPGKRGYNAAEPRPPEGLPDCPPHLTDLARAEWDRIAATLHQMGVVTTVDRAVLAAYCQAWGRWVEAEEKLKETPVMLKTPSGYVQQSPWLSVANKQLELMGRYMAELGITPASRSRVAAYTAAQENKPFEFRLLFQSSDGSVHDQDGHLVPEEKHDACIDSRI</sequence>
<evidence type="ECO:0000256" key="1">
    <source>
        <dbReference type="SAM" id="MobiDB-lite"/>
    </source>
</evidence>
<evidence type="ECO:0000313" key="3">
    <source>
        <dbReference type="Proteomes" id="UP001205601"/>
    </source>
</evidence>
<protein>
    <submittedName>
        <fullName evidence="2">Phage terminase small subunit P27 family</fullName>
    </submittedName>
</protein>
<name>A0ABT2NMN2_9RHOB</name>
<dbReference type="NCBIfam" id="TIGR01558">
    <property type="entry name" value="sm_term_P27"/>
    <property type="match status" value="1"/>
</dbReference>